<evidence type="ECO:0000313" key="1">
    <source>
        <dbReference type="EMBL" id="GIY75606.1"/>
    </source>
</evidence>
<evidence type="ECO:0000313" key="2">
    <source>
        <dbReference type="Proteomes" id="UP001054945"/>
    </source>
</evidence>
<dbReference type="Proteomes" id="UP001054945">
    <property type="component" value="Unassembled WGS sequence"/>
</dbReference>
<dbReference type="EMBL" id="BPLR01015368">
    <property type="protein sequence ID" value="GIY75606.1"/>
    <property type="molecule type" value="Genomic_DNA"/>
</dbReference>
<sequence>MSVFCAQSKDNFRFPRAIFLAGPLGLHDGVWLHDMVISGPRWHWQYRRHNVPNEDGSTLAERAPIRPSTFRLSAVHDPKGSYTEYDPHEQFFATTKEATCKTRMACDQILSSSITPDVAPHPNIVDTIHQTCQKSVQTI</sequence>
<protein>
    <submittedName>
        <fullName evidence="1">Uncharacterized protein</fullName>
    </submittedName>
</protein>
<dbReference type="AlphaFoldDB" id="A0AAV4VYQ7"/>
<name>A0AAV4VYQ7_CAEEX</name>
<keyword evidence="2" id="KW-1185">Reference proteome</keyword>
<reference evidence="1 2" key="1">
    <citation type="submission" date="2021-06" db="EMBL/GenBank/DDBJ databases">
        <title>Caerostris extrusa draft genome.</title>
        <authorList>
            <person name="Kono N."/>
            <person name="Arakawa K."/>
        </authorList>
    </citation>
    <scope>NUCLEOTIDE SEQUENCE [LARGE SCALE GENOMIC DNA]</scope>
</reference>
<comment type="caution">
    <text evidence="1">The sequence shown here is derived from an EMBL/GenBank/DDBJ whole genome shotgun (WGS) entry which is preliminary data.</text>
</comment>
<accession>A0AAV4VYQ7</accession>
<organism evidence="1 2">
    <name type="scientific">Caerostris extrusa</name>
    <name type="common">Bark spider</name>
    <name type="synonym">Caerostris bankana</name>
    <dbReference type="NCBI Taxonomy" id="172846"/>
    <lineage>
        <taxon>Eukaryota</taxon>
        <taxon>Metazoa</taxon>
        <taxon>Ecdysozoa</taxon>
        <taxon>Arthropoda</taxon>
        <taxon>Chelicerata</taxon>
        <taxon>Arachnida</taxon>
        <taxon>Araneae</taxon>
        <taxon>Araneomorphae</taxon>
        <taxon>Entelegynae</taxon>
        <taxon>Araneoidea</taxon>
        <taxon>Araneidae</taxon>
        <taxon>Caerostris</taxon>
    </lineage>
</organism>
<gene>
    <name evidence="1" type="ORF">CEXT_519371</name>
</gene>
<proteinExistence type="predicted"/>